<keyword evidence="4" id="KW-1185">Reference proteome</keyword>
<accession>A0A6G0ZK45</accession>
<protein>
    <submittedName>
        <fullName evidence="3">Uncharacterized protein</fullName>
    </submittedName>
</protein>
<evidence type="ECO:0000313" key="4">
    <source>
        <dbReference type="Proteomes" id="UP000478052"/>
    </source>
</evidence>
<keyword evidence="2" id="KW-0812">Transmembrane</keyword>
<evidence type="ECO:0000256" key="1">
    <source>
        <dbReference type="SAM" id="MobiDB-lite"/>
    </source>
</evidence>
<proteinExistence type="predicted"/>
<feature type="region of interest" description="Disordered" evidence="1">
    <location>
        <begin position="113"/>
        <end position="135"/>
    </location>
</feature>
<dbReference type="EMBL" id="VUJU01000318">
    <property type="protein sequence ID" value="KAF0771251.1"/>
    <property type="molecule type" value="Genomic_DNA"/>
</dbReference>
<dbReference type="AlphaFoldDB" id="A0A6G0ZK45"/>
<reference evidence="3 4" key="1">
    <citation type="submission" date="2019-08" db="EMBL/GenBank/DDBJ databases">
        <title>Whole genome of Aphis craccivora.</title>
        <authorList>
            <person name="Voronova N.V."/>
            <person name="Shulinski R.S."/>
            <person name="Bandarenka Y.V."/>
            <person name="Zhorov D.G."/>
            <person name="Warner D."/>
        </authorList>
    </citation>
    <scope>NUCLEOTIDE SEQUENCE [LARGE SCALE GENOMIC DNA]</scope>
    <source>
        <strain evidence="3">180601</strain>
        <tissue evidence="3">Whole Body</tissue>
    </source>
</reference>
<dbReference type="Proteomes" id="UP000478052">
    <property type="component" value="Unassembled WGS sequence"/>
</dbReference>
<comment type="caution">
    <text evidence="3">The sequence shown here is derived from an EMBL/GenBank/DDBJ whole genome shotgun (WGS) entry which is preliminary data.</text>
</comment>
<feature type="transmembrane region" description="Helical" evidence="2">
    <location>
        <begin position="37"/>
        <end position="62"/>
    </location>
</feature>
<organism evidence="3 4">
    <name type="scientific">Aphis craccivora</name>
    <name type="common">Cowpea aphid</name>
    <dbReference type="NCBI Taxonomy" id="307492"/>
    <lineage>
        <taxon>Eukaryota</taxon>
        <taxon>Metazoa</taxon>
        <taxon>Ecdysozoa</taxon>
        <taxon>Arthropoda</taxon>
        <taxon>Hexapoda</taxon>
        <taxon>Insecta</taxon>
        <taxon>Pterygota</taxon>
        <taxon>Neoptera</taxon>
        <taxon>Paraneoptera</taxon>
        <taxon>Hemiptera</taxon>
        <taxon>Sternorrhyncha</taxon>
        <taxon>Aphidomorpha</taxon>
        <taxon>Aphidoidea</taxon>
        <taxon>Aphididae</taxon>
        <taxon>Aphidini</taxon>
        <taxon>Aphis</taxon>
        <taxon>Aphis</taxon>
    </lineage>
</organism>
<evidence type="ECO:0000313" key="3">
    <source>
        <dbReference type="EMBL" id="KAF0771251.1"/>
    </source>
</evidence>
<keyword evidence="2" id="KW-1133">Transmembrane helix</keyword>
<evidence type="ECO:0000256" key="2">
    <source>
        <dbReference type="SAM" id="Phobius"/>
    </source>
</evidence>
<name>A0A6G0ZK45_APHCR</name>
<feature type="transmembrane region" description="Helical" evidence="2">
    <location>
        <begin position="12"/>
        <end position="31"/>
    </location>
</feature>
<gene>
    <name evidence="3" type="ORF">FWK35_00012816</name>
</gene>
<sequence length="135" mass="14163">MTTVGVGDSSTISLTALSISVSFLITVFSTIALSSTIVVSSTIIVSSWFVVFSSITVSSTIVEENAIEKETEIDSRVKEIVGLLQLACRSSPDGGDVPEVLTTPTVVVDDIDNEKTSTEAFDEDQPKGDCAAKAV</sequence>
<keyword evidence="2" id="KW-0472">Membrane</keyword>